<feature type="compositionally biased region" description="Polar residues" evidence="1">
    <location>
        <begin position="370"/>
        <end position="380"/>
    </location>
</feature>
<dbReference type="InterPro" id="IPR058921">
    <property type="entry name" value="PAP/OAS1-rel"/>
</dbReference>
<gene>
    <name evidence="3" type="ORF">PIB30_029496</name>
</gene>
<keyword evidence="4" id="KW-1185">Reference proteome</keyword>
<organism evidence="3 4">
    <name type="scientific">Stylosanthes scabra</name>
    <dbReference type="NCBI Taxonomy" id="79078"/>
    <lineage>
        <taxon>Eukaryota</taxon>
        <taxon>Viridiplantae</taxon>
        <taxon>Streptophyta</taxon>
        <taxon>Embryophyta</taxon>
        <taxon>Tracheophyta</taxon>
        <taxon>Spermatophyta</taxon>
        <taxon>Magnoliopsida</taxon>
        <taxon>eudicotyledons</taxon>
        <taxon>Gunneridae</taxon>
        <taxon>Pentapetalae</taxon>
        <taxon>rosids</taxon>
        <taxon>fabids</taxon>
        <taxon>Fabales</taxon>
        <taxon>Fabaceae</taxon>
        <taxon>Papilionoideae</taxon>
        <taxon>50 kb inversion clade</taxon>
        <taxon>dalbergioids sensu lato</taxon>
        <taxon>Dalbergieae</taxon>
        <taxon>Pterocarpus clade</taxon>
        <taxon>Stylosanthes</taxon>
    </lineage>
</organism>
<name>A0ABU6SC46_9FABA</name>
<accession>A0ABU6SC46</accession>
<feature type="domain" description="PAP/OAS1 substrate-binding-related" evidence="2">
    <location>
        <begin position="4"/>
        <end position="71"/>
    </location>
</feature>
<evidence type="ECO:0000313" key="4">
    <source>
        <dbReference type="Proteomes" id="UP001341840"/>
    </source>
</evidence>
<feature type="compositionally biased region" description="Low complexity" evidence="1">
    <location>
        <begin position="335"/>
        <end position="361"/>
    </location>
</feature>
<reference evidence="3 4" key="1">
    <citation type="journal article" date="2023" name="Plants (Basel)">
        <title>Bridging the Gap: Combining Genomics and Transcriptomics Approaches to Understand Stylosanthes scabra, an Orphan Legume from the Brazilian Caatinga.</title>
        <authorList>
            <person name="Ferreira-Neto J.R.C."/>
            <person name="da Silva M.D."/>
            <person name="Binneck E."/>
            <person name="de Melo N.F."/>
            <person name="da Silva R.H."/>
            <person name="de Melo A.L.T.M."/>
            <person name="Pandolfi V."/>
            <person name="Bustamante F.O."/>
            <person name="Brasileiro-Vidal A.C."/>
            <person name="Benko-Iseppon A.M."/>
        </authorList>
    </citation>
    <scope>NUCLEOTIDE SEQUENCE [LARGE SCALE GENOMIC DNA]</scope>
    <source>
        <tissue evidence="3">Leaves</tissue>
    </source>
</reference>
<proteinExistence type="predicted"/>
<dbReference type="Pfam" id="PF26180">
    <property type="entry name" value="PAP-OAS1"/>
    <property type="match status" value="1"/>
</dbReference>
<dbReference type="PANTHER" id="PTHR45979">
    <property type="entry name" value="PAP/OAS1 SUBSTRATE-BINDING DOMAIN SUPERFAMILY"/>
    <property type="match status" value="1"/>
</dbReference>
<comment type="caution">
    <text evidence="3">The sequence shown here is derived from an EMBL/GenBank/DDBJ whole genome shotgun (WGS) entry which is preliminary data.</text>
</comment>
<evidence type="ECO:0000256" key="1">
    <source>
        <dbReference type="SAM" id="MobiDB-lite"/>
    </source>
</evidence>
<evidence type="ECO:0000313" key="3">
    <source>
        <dbReference type="EMBL" id="MED6133580.1"/>
    </source>
</evidence>
<dbReference type="PANTHER" id="PTHR45979:SF30">
    <property type="entry name" value="NUCLEOTIDYLTRANSFERASE"/>
    <property type="match status" value="1"/>
</dbReference>
<dbReference type="InterPro" id="IPR058920">
    <property type="entry name" value="PAP-OAS1-bd-rel"/>
</dbReference>
<dbReference type="Proteomes" id="UP001341840">
    <property type="component" value="Unassembled WGS sequence"/>
</dbReference>
<evidence type="ECO:0000259" key="2">
    <source>
        <dbReference type="Pfam" id="PF26180"/>
    </source>
</evidence>
<feature type="region of interest" description="Disordered" evidence="1">
    <location>
        <begin position="330"/>
        <end position="380"/>
    </location>
</feature>
<protein>
    <recommendedName>
        <fullName evidence="2">PAP/OAS1 substrate-binding-related domain-containing protein</fullName>
    </recommendedName>
</protein>
<dbReference type="EMBL" id="JASCZI010060535">
    <property type="protein sequence ID" value="MED6133580.1"/>
    <property type="molecule type" value="Genomic_DNA"/>
</dbReference>
<sequence>MDNNVQEKPFRLKFINIIDPLRPNNNLGRSISRGSAIKIKSAMASGEEKLLGLVECAVDVVVLEFDLLFNKLWNRNDEAYRNYAPNIHNNNATTVTEQQGLQNSSEDANAAFLDSLWRRVSHRRAQFPAWPEPFNADSVLLYLLEQEINHLKNGNRNNNNDNSVTPFSFNMAMNMDRILIAHVLDGDFQSHWWNMKIARVCVDGTFYGLFYPFPGPSIIPPPPLQLQVLMLGPQQCPPMMQIFGPNSGNNQHHNVGTGTFIPDQGNYQSRNNFHGRRRNYERGREGRFNYEYGRTHGNAQMFQNSNYNHNHNYGYNNNQRNGNLVWRPMNTNPSMNMRNHNNGRFNNASTSSTAATAGSSSQRDFAYSASDWSSLPRTSR</sequence>